<feature type="domain" description="Peptidase M28" evidence="5">
    <location>
        <begin position="368"/>
        <end position="569"/>
    </location>
</feature>
<dbReference type="InterPro" id="IPR036757">
    <property type="entry name" value="TFR-like_dimer_dom_sf"/>
</dbReference>
<evidence type="ECO:0000313" key="6">
    <source>
        <dbReference type="EMBL" id="CAJ0605924.1"/>
    </source>
</evidence>
<dbReference type="Pfam" id="PF02225">
    <property type="entry name" value="PA"/>
    <property type="match status" value="1"/>
</dbReference>
<dbReference type="InterPro" id="IPR039373">
    <property type="entry name" value="Peptidase_M28B"/>
</dbReference>
<reference evidence="6" key="1">
    <citation type="submission" date="2023-07" db="EMBL/GenBank/DDBJ databases">
        <authorList>
            <consortium name="CYATHOMIX"/>
        </authorList>
    </citation>
    <scope>NUCLEOTIDE SEQUENCE</scope>
    <source>
        <strain evidence="6">N/A</strain>
    </source>
</reference>
<dbReference type="Pfam" id="PF04389">
    <property type="entry name" value="Peptidase_M28"/>
    <property type="match status" value="1"/>
</dbReference>
<dbReference type="SUPFAM" id="SSF47672">
    <property type="entry name" value="Transferrin receptor-like dimerisation domain"/>
    <property type="match status" value="1"/>
</dbReference>
<accession>A0AA36H958</accession>
<dbReference type="EMBL" id="CATQJL010000316">
    <property type="protein sequence ID" value="CAJ0605924.1"/>
    <property type="molecule type" value="Genomic_DNA"/>
</dbReference>
<gene>
    <name evidence="6" type="ORF">CYNAS_LOCUS17907</name>
</gene>
<dbReference type="FunFam" id="3.50.30.30:FF:000033">
    <property type="entry name" value="Glutamate carboxypeptidase 2 homolog"/>
    <property type="match status" value="1"/>
</dbReference>
<dbReference type="SUPFAM" id="SSF53187">
    <property type="entry name" value="Zn-dependent exopeptidases"/>
    <property type="match status" value="1"/>
</dbReference>
<keyword evidence="2" id="KW-0812">Transmembrane</keyword>
<evidence type="ECO:0000259" key="5">
    <source>
        <dbReference type="Pfam" id="PF04389"/>
    </source>
</evidence>
<dbReference type="SUPFAM" id="SSF52025">
    <property type="entry name" value="PA domain"/>
    <property type="match status" value="1"/>
</dbReference>
<evidence type="ECO:0000256" key="2">
    <source>
        <dbReference type="SAM" id="Phobius"/>
    </source>
</evidence>
<name>A0AA36H958_CYLNA</name>
<evidence type="ECO:0000256" key="1">
    <source>
        <dbReference type="ARBA" id="ARBA00005634"/>
    </source>
</evidence>
<keyword evidence="2" id="KW-0472">Membrane</keyword>
<dbReference type="Gene3D" id="3.50.30.30">
    <property type="match status" value="1"/>
</dbReference>
<keyword evidence="2" id="KW-1133">Transmembrane helix</keyword>
<dbReference type="AlphaFoldDB" id="A0AA36H958"/>
<dbReference type="CDD" id="cd02121">
    <property type="entry name" value="PA_GCPII_like"/>
    <property type="match status" value="1"/>
</dbReference>
<keyword evidence="7" id="KW-1185">Reference proteome</keyword>
<comment type="caution">
    <text evidence="6">The sequence shown here is derived from an EMBL/GenBank/DDBJ whole genome shotgun (WGS) entry which is preliminary data.</text>
</comment>
<dbReference type="Proteomes" id="UP001176961">
    <property type="component" value="Unassembled WGS sequence"/>
</dbReference>
<dbReference type="InterPro" id="IPR007365">
    <property type="entry name" value="TFR-like_dimer_dom"/>
</dbReference>
<sequence>MENRAWISYLILGVGITLAIAGSVMLGVGISRYNSSGDCTTSTTSTKTTATPATVTATRPPNVEPETISQQIRNEINPGLIKQNLRDFTKFPHMAGTDANANVADLIAAKWTAAGLKNVHKVEYDVLLSYPPTTNPNLMTIESSDGTVLYTSEGITPAILPEQNDTNAGLQWLAFSPNGNVVGDVVYCGFGTDKEFQMLELLGISVKGRIALIRYGGAFRGDTVAMAQKYGAKAAILYSDPAEVAPKETADANVYANTVYMPPHAVQRGTVYKGAGDPLSPLYPSKSNLWRSRTVEQVRQDGELPSIPVLPISYFSAQELISRLSGPQAPSSWKGDLNADYNLGPGLKGNLVTRIKVGGQFAQKTIQNVIGYIKGAEEPERYVILGNHYDAWTYGAMDPNAGTAVLAEVARATTAVMSRTGWRPARSIMFAAWDAEEYGLVGSVEFVEEFAEILNRRAVAYLNMDCLKGNQTIYVQCSPSLQDQAILAAKNVPNPRRDEVAAKRPTVYDTWINNMENPGNPGVPTIDIPFGGSDHKSFLDYLGVPSLNFAWIDMDKHHTYPLYHTLYETPFTSEHLMDTDNFAIHTAIGQYWIELAVKLADAPTIPYSLTTLSTKILRDYIPDLARAIISTNLTAYTGAGLQQLNQMTTTAENLLDSSFLLESSPVSRTVEPLVRSHYNDKLINFERCFVNPRGTPEDPTARHVLYSVSTTNTYSGVVMQQVYKVLSDMIAATTNETNELPGLSDELANQISIVHNSLLCALNVLQNQI</sequence>
<proteinExistence type="inferred from homology"/>
<dbReference type="PANTHER" id="PTHR10404">
    <property type="entry name" value="N-ACETYLATED-ALPHA-LINKED ACIDIC DIPEPTIDASE"/>
    <property type="match status" value="1"/>
</dbReference>
<protein>
    <submittedName>
        <fullName evidence="6">Uncharacterized protein</fullName>
    </submittedName>
</protein>
<dbReference type="InterPro" id="IPR003137">
    <property type="entry name" value="PA_domain"/>
</dbReference>
<dbReference type="InterPro" id="IPR007484">
    <property type="entry name" value="Peptidase_M28"/>
</dbReference>
<dbReference type="Pfam" id="PF04253">
    <property type="entry name" value="TFR_dimer"/>
    <property type="match status" value="1"/>
</dbReference>
<evidence type="ECO:0000259" key="4">
    <source>
        <dbReference type="Pfam" id="PF04253"/>
    </source>
</evidence>
<feature type="domain" description="Transferrin receptor-like dimerisation" evidence="4">
    <location>
        <begin position="667"/>
        <end position="765"/>
    </location>
</feature>
<dbReference type="FunFam" id="3.40.630.10:FF:000101">
    <property type="entry name" value="N-acetylated alpha-linked acidic dipeptidase like 1"/>
    <property type="match status" value="1"/>
</dbReference>
<evidence type="ECO:0000259" key="3">
    <source>
        <dbReference type="Pfam" id="PF02225"/>
    </source>
</evidence>
<feature type="domain" description="PA" evidence="3">
    <location>
        <begin position="183"/>
        <end position="270"/>
    </location>
</feature>
<organism evidence="6 7">
    <name type="scientific">Cylicocyclus nassatus</name>
    <name type="common">Nematode worm</name>
    <dbReference type="NCBI Taxonomy" id="53992"/>
    <lineage>
        <taxon>Eukaryota</taxon>
        <taxon>Metazoa</taxon>
        <taxon>Ecdysozoa</taxon>
        <taxon>Nematoda</taxon>
        <taxon>Chromadorea</taxon>
        <taxon>Rhabditida</taxon>
        <taxon>Rhabditina</taxon>
        <taxon>Rhabditomorpha</taxon>
        <taxon>Strongyloidea</taxon>
        <taxon>Strongylidae</taxon>
        <taxon>Cylicocyclus</taxon>
    </lineage>
</organism>
<feature type="transmembrane region" description="Helical" evidence="2">
    <location>
        <begin position="7"/>
        <end position="30"/>
    </location>
</feature>
<evidence type="ECO:0000313" key="7">
    <source>
        <dbReference type="Proteomes" id="UP001176961"/>
    </source>
</evidence>
<comment type="similarity">
    <text evidence="1">Belongs to the peptidase M28 family. M28B subfamily.</text>
</comment>
<dbReference type="InterPro" id="IPR046450">
    <property type="entry name" value="PA_dom_sf"/>
</dbReference>
<dbReference type="Gene3D" id="1.20.930.40">
    <property type="entry name" value="Transferrin receptor-like, dimerisation domain"/>
    <property type="match status" value="1"/>
</dbReference>
<dbReference type="Gene3D" id="3.40.630.10">
    <property type="entry name" value="Zn peptidases"/>
    <property type="match status" value="1"/>
</dbReference>
<dbReference type="PANTHER" id="PTHR10404:SF77">
    <property type="entry name" value="GLUTAMATE CARBOXYPEPTIDASE 2 HOMOLOG"/>
    <property type="match status" value="1"/>
</dbReference>
<dbReference type="GO" id="GO:0004180">
    <property type="term" value="F:carboxypeptidase activity"/>
    <property type="evidence" value="ECO:0007669"/>
    <property type="project" value="TreeGrafter"/>
</dbReference>